<feature type="transmembrane region" description="Helical" evidence="15">
    <location>
        <begin position="553"/>
        <end position="573"/>
    </location>
</feature>
<comment type="cofactor">
    <cofactor evidence="1">
        <name>NAD(+)</name>
        <dbReference type="ChEBI" id="CHEBI:57540"/>
    </cofactor>
</comment>
<keyword evidence="15" id="KW-0472">Membrane</keyword>
<dbReference type="PANTHER" id="PTHR43734">
    <property type="entry name" value="PHYTOENE DESATURASE"/>
    <property type="match status" value="1"/>
</dbReference>
<evidence type="ECO:0000256" key="5">
    <source>
        <dbReference type="ARBA" id="ARBA00013293"/>
    </source>
</evidence>
<dbReference type="GO" id="GO:0016117">
    <property type="term" value="P:carotenoid biosynthetic process"/>
    <property type="evidence" value="ECO:0007669"/>
    <property type="project" value="UniProtKB-KW"/>
</dbReference>
<keyword evidence="15" id="KW-0812">Transmembrane</keyword>
<organism evidence="17 18">
    <name type="scientific">Sarocladium strictum</name>
    <name type="common">Black bundle disease fungus</name>
    <name type="synonym">Acremonium strictum</name>
    <dbReference type="NCBI Taxonomy" id="5046"/>
    <lineage>
        <taxon>Eukaryota</taxon>
        <taxon>Fungi</taxon>
        <taxon>Dikarya</taxon>
        <taxon>Ascomycota</taxon>
        <taxon>Pezizomycotina</taxon>
        <taxon>Sordariomycetes</taxon>
        <taxon>Hypocreomycetidae</taxon>
        <taxon>Hypocreales</taxon>
        <taxon>Sarocladiaceae</taxon>
        <taxon>Sarocladium</taxon>
    </lineage>
</organism>
<evidence type="ECO:0000256" key="8">
    <source>
        <dbReference type="ARBA" id="ARBA00034551"/>
    </source>
</evidence>
<evidence type="ECO:0000256" key="3">
    <source>
        <dbReference type="ARBA" id="ARBA00004829"/>
    </source>
</evidence>
<evidence type="ECO:0000256" key="4">
    <source>
        <dbReference type="ARBA" id="ARBA00006046"/>
    </source>
</evidence>
<comment type="catalytic activity">
    <reaction evidence="11">
        <text>all-trans-zeta-carotene + A = all-trans-neurosporene + AH2</text>
        <dbReference type="Rhea" id="RHEA:30611"/>
        <dbReference type="ChEBI" id="CHEBI:13193"/>
        <dbReference type="ChEBI" id="CHEBI:16833"/>
        <dbReference type="ChEBI" id="CHEBI:17499"/>
        <dbReference type="ChEBI" id="CHEBI:28068"/>
    </reaction>
    <physiologicalReaction direction="left-to-right" evidence="11">
        <dbReference type="Rhea" id="RHEA:30612"/>
    </physiologicalReaction>
</comment>
<evidence type="ECO:0000256" key="10">
    <source>
        <dbReference type="ARBA" id="ARBA00051545"/>
    </source>
</evidence>
<dbReference type="InterPro" id="IPR036188">
    <property type="entry name" value="FAD/NAD-bd_sf"/>
</dbReference>
<reference evidence="17" key="1">
    <citation type="submission" date="2022-10" db="EMBL/GenBank/DDBJ databases">
        <title>Determination and structural analysis of whole genome sequence of Sarocladium strictum F4-1.</title>
        <authorList>
            <person name="Hu L."/>
            <person name="Jiang Y."/>
        </authorList>
    </citation>
    <scope>NUCLEOTIDE SEQUENCE</scope>
    <source>
        <strain evidence="17">F4-1</strain>
    </source>
</reference>
<dbReference type="SUPFAM" id="SSF51905">
    <property type="entry name" value="FAD/NAD(P)-binding domain"/>
    <property type="match status" value="1"/>
</dbReference>
<comment type="catalytic activity">
    <reaction evidence="9">
        <text>all-trans-neurosporene + A = all-trans-lycopene + AH2</text>
        <dbReference type="Rhea" id="RHEA:30623"/>
        <dbReference type="ChEBI" id="CHEBI:13193"/>
        <dbReference type="ChEBI" id="CHEBI:15948"/>
        <dbReference type="ChEBI" id="CHEBI:16833"/>
        <dbReference type="ChEBI" id="CHEBI:17499"/>
    </reaction>
    <physiologicalReaction direction="left-to-right" evidence="9">
        <dbReference type="Rhea" id="RHEA:30624"/>
    </physiologicalReaction>
</comment>
<gene>
    <name evidence="17" type="ORF">NLU13_0288</name>
</gene>
<comment type="catalytic activity">
    <reaction evidence="12">
        <text>15-cis-phytoene + A = all-trans-phytofluene + AH2</text>
        <dbReference type="Rhea" id="RHEA:30603"/>
        <dbReference type="ChEBI" id="CHEBI:13193"/>
        <dbReference type="ChEBI" id="CHEBI:17499"/>
        <dbReference type="ChEBI" id="CHEBI:27787"/>
        <dbReference type="ChEBI" id="CHEBI:28129"/>
    </reaction>
    <physiologicalReaction direction="left-to-right" evidence="12">
        <dbReference type="Rhea" id="RHEA:30604"/>
    </physiologicalReaction>
</comment>
<evidence type="ECO:0000256" key="1">
    <source>
        <dbReference type="ARBA" id="ARBA00001911"/>
    </source>
</evidence>
<evidence type="ECO:0000256" key="15">
    <source>
        <dbReference type="SAM" id="Phobius"/>
    </source>
</evidence>
<evidence type="ECO:0000259" key="16">
    <source>
        <dbReference type="Pfam" id="PF01593"/>
    </source>
</evidence>
<comment type="caution">
    <text evidence="17">The sequence shown here is derived from an EMBL/GenBank/DDBJ whole genome shotgun (WGS) entry which is preliminary data.</text>
</comment>
<evidence type="ECO:0000313" key="18">
    <source>
        <dbReference type="Proteomes" id="UP001175261"/>
    </source>
</evidence>
<keyword evidence="18" id="KW-1185">Reference proteome</keyword>
<dbReference type="FunFam" id="3.50.50.60:FF:000171">
    <property type="entry name" value="zeta-carotene-forming phytoene desaturase"/>
    <property type="match status" value="1"/>
</dbReference>
<protein>
    <recommendedName>
        <fullName evidence="5">Phytoene desaturase</fullName>
    </recommendedName>
    <alternativeName>
        <fullName evidence="13">Carotenoid biosynthesis cluster protein B</fullName>
    </alternativeName>
    <alternativeName>
        <fullName evidence="8">Phytoene desaturase (3,4-didehydrolycopene-forming)</fullName>
    </alternativeName>
</protein>
<evidence type="ECO:0000256" key="12">
    <source>
        <dbReference type="ARBA" id="ARBA00052475"/>
    </source>
</evidence>
<dbReference type="Pfam" id="PF01593">
    <property type="entry name" value="Amino_oxidase"/>
    <property type="match status" value="1"/>
</dbReference>
<dbReference type="GO" id="GO:0016020">
    <property type="term" value="C:membrane"/>
    <property type="evidence" value="ECO:0007669"/>
    <property type="project" value="UniProtKB-SubCell"/>
</dbReference>
<dbReference type="PANTHER" id="PTHR43734:SF1">
    <property type="entry name" value="PHYTOENE DESATURASE"/>
    <property type="match status" value="1"/>
</dbReference>
<dbReference type="EMBL" id="JAPDFR010000001">
    <property type="protein sequence ID" value="KAK0390785.1"/>
    <property type="molecule type" value="Genomic_DNA"/>
</dbReference>
<keyword evidence="15" id="KW-1133">Transmembrane helix</keyword>
<evidence type="ECO:0000256" key="7">
    <source>
        <dbReference type="ARBA" id="ARBA00023002"/>
    </source>
</evidence>
<comment type="subcellular location">
    <subcellularLocation>
        <location evidence="2">Membrane</location>
        <topology evidence="2">Single-pass membrane protein</topology>
    </subcellularLocation>
</comment>
<comment type="similarity">
    <text evidence="4 14">Belongs to the carotenoid/retinoid oxidoreductase family.</text>
</comment>
<dbReference type="NCBIfam" id="TIGR02734">
    <property type="entry name" value="crtI_fam"/>
    <property type="match status" value="1"/>
</dbReference>
<dbReference type="AlphaFoldDB" id="A0AA39LBA7"/>
<evidence type="ECO:0000256" key="13">
    <source>
        <dbReference type="ARBA" id="ARBA00078033"/>
    </source>
</evidence>
<dbReference type="GO" id="GO:0016166">
    <property type="term" value="F:phytoene dehydrogenase activity"/>
    <property type="evidence" value="ECO:0007669"/>
    <property type="project" value="UniProtKB-ARBA"/>
</dbReference>
<evidence type="ECO:0000256" key="14">
    <source>
        <dbReference type="RuleBase" id="RU362075"/>
    </source>
</evidence>
<evidence type="ECO:0000313" key="17">
    <source>
        <dbReference type="EMBL" id="KAK0390785.1"/>
    </source>
</evidence>
<evidence type="ECO:0000256" key="11">
    <source>
        <dbReference type="ARBA" id="ARBA00051928"/>
    </source>
</evidence>
<keyword evidence="7 14" id="KW-0560">Oxidoreductase</keyword>
<accession>A0AA39LBA7</accession>
<evidence type="ECO:0000256" key="6">
    <source>
        <dbReference type="ARBA" id="ARBA00022746"/>
    </source>
</evidence>
<comment type="pathway">
    <text evidence="3 14">Carotenoid biosynthesis.</text>
</comment>
<dbReference type="InterPro" id="IPR002937">
    <property type="entry name" value="Amino_oxidase"/>
</dbReference>
<dbReference type="Gene3D" id="3.50.50.60">
    <property type="entry name" value="FAD/NAD(P)-binding domain"/>
    <property type="match status" value="2"/>
</dbReference>
<dbReference type="InterPro" id="IPR014105">
    <property type="entry name" value="Carotenoid/retinoid_OxRdtase"/>
</dbReference>
<keyword evidence="6 14" id="KW-0125">Carotenoid biosynthesis</keyword>
<sequence>MDEKPKSVIIVGAGAGGVALAARLAKAGLRVTVVEKNDFTGGRCSLIHHSGHRFDQGPSLFLLPQIFRETFADLGTTMPEAGVDLLRCETNYSVWFHDGECFRHSSDLAAMRREIERWEGPEGFERWVSWLQEGHRHYEISVKEVLRKNFMEFWNMARPSFLVKILDMHPFESIWARAGRYFYTERLRRVFTFATMYMGMSPFDAPATYSLLQYTEFAEGIWYPKGGFHQVVAALQRIGEKYGVQYRLSTPVSRVIASPDGKKATGVLLEGGEELSADVVVLNADLVYAYSNLLPRTPKIEARAKSLQKKDASCSSISFYWSMDRKVEELSTHNIFLAEEYQESFDSIFTKHSLPNEPSFYVNVPSRVDPSAAPEGKDSIIVLVPVGHLERSWSVNAGDGLPADEQRWDSIVDRARKAVLATIKSRTGVDLSTSISHEIVNTPLTWENKFNLDKGAILGLSHNFFNVLWFRPKTRAAELARTYFVGASTHPGTGVPIVLAGAKITAEQILEDLGIKNVPWSNGTEMAKKSKRWVSNVMDARSDSWMKFGTEEFSVVVLLGLLYAMLAYVIPAFTAPIRA</sequence>
<evidence type="ECO:0000256" key="2">
    <source>
        <dbReference type="ARBA" id="ARBA00004167"/>
    </source>
</evidence>
<dbReference type="Proteomes" id="UP001175261">
    <property type="component" value="Unassembled WGS sequence"/>
</dbReference>
<feature type="domain" description="Amine oxidase" evidence="16">
    <location>
        <begin position="17"/>
        <end position="510"/>
    </location>
</feature>
<evidence type="ECO:0000256" key="9">
    <source>
        <dbReference type="ARBA" id="ARBA00051356"/>
    </source>
</evidence>
<proteinExistence type="inferred from homology"/>
<comment type="catalytic activity">
    <reaction evidence="10">
        <text>all-trans-phytofluene + A = all-trans-zeta-carotene + AH2</text>
        <dbReference type="Rhea" id="RHEA:30607"/>
        <dbReference type="ChEBI" id="CHEBI:13193"/>
        <dbReference type="ChEBI" id="CHEBI:17499"/>
        <dbReference type="ChEBI" id="CHEBI:28068"/>
        <dbReference type="ChEBI" id="CHEBI:28129"/>
    </reaction>
    <physiologicalReaction direction="left-to-right" evidence="10">
        <dbReference type="Rhea" id="RHEA:30608"/>
    </physiologicalReaction>
</comment>
<name>A0AA39LBA7_SARSR</name>